<protein>
    <submittedName>
        <fullName evidence="1">Uncharacterized protein</fullName>
    </submittedName>
</protein>
<dbReference type="AlphaFoldDB" id="A0AAV9XZ65"/>
<gene>
    <name evidence="1" type="ORF">RS030_203059</name>
</gene>
<keyword evidence="2" id="KW-1185">Reference proteome</keyword>
<dbReference type="EMBL" id="JAWDEY010000012">
    <property type="protein sequence ID" value="KAK6589510.1"/>
    <property type="molecule type" value="Genomic_DNA"/>
</dbReference>
<reference evidence="1 2" key="1">
    <citation type="submission" date="2023-10" db="EMBL/GenBank/DDBJ databases">
        <title>Comparative genomics analysis reveals potential genetic determinants of host preference in Cryptosporidium xiaoi.</title>
        <authorList>
            <person name="Xiao L."/>
            <person name="Li J."/>
        </authorList>
    </citation>
    <scope>NUCLEOTIDE SEQUENCE [LARGE SCALE GENOMIC DNA]</scope>
    <source>
        <strain evidence="1 2">52996</strain>
    </source>
</reference>
<comment type="caution">
    <text evidence="1">The sequence shown here is derived from an EMBL/GenBank/DDBJ whole genome shotgun (WGS) entry which is preliminary data.</text>
</comment>
<name>A0AAV9XZ65_9CRYT</name>
<evidence type="ECO:0000313" key="1">
    <source>
        <dbReference type="EMBL" id="KAK6589510.1"/>
    </source>
</evidence>
<evidence type="ECO:0000313" key="2">
    <source>
        <dbReference type="Proteomes" id="UP001311799"/>
    </source>
</evidence>
<proteinExistence type="predicted"/>
<sequence>MDSFFSEIDLLSSNFDASLAIQNLDVVKFPKNTHALDNLAKAKLLLPFGVQERINKDSSNFNELETKDSEKEKLSDSIAIDVNSLKNIDYKFSKKKKFIERKDVYFSAIKKFMGLKGDQIIRQKVMVIPKNKTEQVSYDIHINYFHY</sequence>
<accession>A0AAV9XZ65</accession>
<dbReference type="Proteomes" id="UP001311799">
    <property type="component" value="Unassembled WGS sequence"/>
</dbReference>
<organism evidence="1 2">
    <name type="scientific">Cryptosporidium xiaoi</name>
    <dbReference type="NCBI Taxonomy" id="659607"/>
    <lineage>
        <taxon>Eukaryota</taxon>
        <taxon>Sar</taxon>
        <taxon>Alveolata</taxon>
        <taxon>Apicomplexa</taxon>
        <taxon>Conoidasida</taxon>
        <taxon>Coccidia</taxon>
        <taxon>Eucoccidiorida</taxon>
        <taxon>Eimeriorina</taxon>
        <taxon>Cryptosporidiidae</taxon>
        <taxon>Cryptosporidium</taxon>
    </lineage>
</organism>